<feature type="transmembrane region" description="Helical" evidence="6">
    <location>
        <begin position="331"/>
        <end position="352"/>
    </location>
</feature>
<dbReference type="KEGG" id="acj:ACAM_1384"/>
<keyword evidence="3 6" id="KW-0812">Transmembrane</keyword>
<comment type="subcellular location">
    <subcellularLocation>
        <location evidence="1">Cell membrane</location>
        <topology evidence="1">Multi-pass membrane protein</topology>
    </subcellularLocation>
</comment>
<evidence type="ECO:0000256" key="5">
    <source>
        <dbReference type="ARBA" id="ARBA00023136"/>
    </source>
</evidence>
<dbReference type="AlphaFoldDB" id="U3TFT5"/>
<dbReference type="InterPro" id="IPR018076">
    <property type="entry name" value="T2SS_GspF_dom"/>
</dbReference>
<sequence length="617" mass="68074">MSILDRIPLARRLRRRRQREGVYRAEVRITFSDIVDYIAYNYFSWLAVRLVKTFELERNLRIAGIPVYPVMYMSRLLLISATVFLLGAYFSFWILLSGLSIIIKALVVLLALAAPFLAFAAGLMYPSLKIGSRKSGIETELPFFAAYLSIMGRGGVPVSIVIDRVASLKIFKAMRVEAEMIKTKIKLLGKNPLDALEQHVLDSPSSVFRDFILGYTTAVKIGSDVIHYLEIRTQDLFERRLNDIRLLAERMTLYLEIYLVVAVIATIVFYIFFTISSVFPGNLGGVGSTQYASTTQLILYSFLVLPTINIIMLLLVDRARPKEPIEINDHMVALVIYSLPLALALLPIIYALSGINSILASGSPTKADILRVSGLAGLFLIMISIPPAISFFNVTRANRGIGLAMSNFLRDLAETRKTGLSPEQSIITLSSRDYGPLSRVIRRIATSLQLGMSLEDSVRRAVRRIKDWATLSALRFLVDSISVGGGSPEVLDALARYTYGLVSIQDEFRKRTRIYIIMPYLGAIIVAASTLVMLGYTIKTLQVVNPEGATAVAVVPENIGVVGLILAIGVILNSWMMGLMAGKIREGTIGAGFIHSIILIVITLAIVTLGVFLLPIS</sequence>
<evidence type="ECO:0000256" key="1">
    <source>
        <dbReference type="ARBA" id="ARBA00004651"/>
    </source>
</evidence>
<feature type="transmembrane region" description="Helical" evidence="6">
    <location>
        <begin position="76"/>
        <end position="95"/>
    </location>
</feature>
<protein>
    <submittedName>
        <fullName evidence="8">Flp pilus assembly protein TadC</fullName>
    </submittedName>
</protein>
<keyword evidence="2" id="KW-1003">Cell membrane</keyword>
<dbReference type="RefSeq" id="WP_022542122.1">
    <property type="nucleotide sequence ID" value="NC_022521.1"/>
</dbReference>
<dbReference type="eggNOG" id="arCOG01811">
    <property type="taxonomic scope" value="Archaea"/>
</dbReference>
<keyword evidence="4 6" id="KW-1133">Transmembrane helix</keyword>
<feature type="transmembrane region" description="Helical" evidence="6">
    <location>
        <begin position="101"/>
        <end position="125"/>
    </location>
</feature>
<dbReference type="EMBL" id="AP012489">
    <property type="protein sequence ID" value="BAN90853.1"/>
    <property type="molecule type" value="Genomic_DNA"/>
</dbReference>
<evidence type="ECO:0000313" key="8">
    <source>
        <dbReference type="EMBL" id="BAN90853.1"/>
    </source>
</evidence>
<dbReference type="Proteomes" id="UP000016887">
    <property type="component" value="Chromosome"/>
</dbReference>
<keyword evidence="5 6" id="KW-0472">Membrane</keyword>
<dbReference type="GeneID" id="17110975"/>
<gene>
    <name evidence="8" type="ORF">ACAM_1384</name>
</gene>
<dbReference type="STRING" id="1198449.ACAM_1384"/>
<dbReference type="GO" id="GO:0005886">
    <property type="term" value="C:plasma membrane"/>
    <property type="evidence" value="ECO:0007669"/>
    <property type="project" value="UniProtKB-SubCell"/>
</dbReference>
<feature type="domain" description="Type II secretion system protein GspF" evidence="7">
    <location>
        <begin position="408"/>
        <end position="534"/>
    </location>
</feature>
<dbReference type="PANTHER" id="PTHR35402:SF1">
    <property type="entry name" value="TYPE II SECRETION SYSTEM PROTEIN GSPF DOMAIN-CONTAINING PROTEIN"/>
    <property type="match status" value="1"/>
</dbReference>
<dbReference type="eggNOG" id="arCOG01812">
    <property type="taxonomic scope" value="Archaea"/>
</dbReference>
<dbReference type="InterPro" id="IPR056569">
    <property type="entry name" value="ArlJ-like"/>
</dbReference>
<keyword evidence="9" id="KW-1185">Reference proteome</keyword>
<feature type="domain" description="Type II secretion system protein GspF" evidence="7">
    <location>
        <begin position="144"/>
        <end position="271"/>
    </location>
</feature>
<dbReference type="Pfam" id="PF00482">
    <property type="entry name" value="T2SSF"/>
    <property type="match status" value="2"/>
</dbReference>
<evidence type="ECO:0000256" key="2">
    <source>
        <dbReference type="ARBA" id="ARBA00022475"/>
    </source>
</evidence>
<dbReference type="PANTHER" id="PTHR35402">
    <property type="entry name" value="INTEGRAL MEMBRANE PROTEIN-RELATED"/>
    <property type="match status" value="1"/>
</dbReference>
<name>U3TFT5_9CREN</name>
<feature type="transmembrane region" description="Helical" evidence="6">
    <location>
        <begin position="253"/>
        <end position="277"/>
    </location>
</feature>
<proteinExistence type="predicted"/>
<reference evidence="8 9" key="1">
    <citation type="journal article" date="2013" name="Appl. Environ. Microbiol.">
        <title>Variation of the Virus-Related Elements within Syntenic Genomes of the Hyperthermophilic Archaeon Aeropyrum.</title>
        <authorList>
            <person name="Daifuku T."/>
            <person name="Yoshida T."/>
            <person name="Kitamura T."/>
            <person name="Kawaichi S."/>
            <person name="Inoue T."/>
            <person name="Nomura K."/>
            <person name="Yoshida Y."/>
            <person name="Kuno S."/>
            <person name="Sako Y."/>
        </authorList>
    </citation>
    <scope>NUCLEOTIDE SEQUENCE [LARGE SCALE GENOMIC DNA]</scope>
    <source>
        <strain evidence="8 9">SY1</strain>
    </source>
</reference>
<feature type="transmembrane region" description="Helical" evidence="6">
    <location>
        <begin position="372"/>
        <end position="395"/>
    </location>
</feature>
<feature type="transmembrane region" description="Helical" evidence="6">
    <location>
        <begin position="558"/>
        <end position="581"/>
    </location>
</feature>
<feature type="transmembrane region" description="Helical" evidence="6">
    <location>
        <begin position="593"/>
        <end position="616"/>
    </location>
</feature>
<evidence type="ECO:0000256" key="4">
    <source>
        <dbReference type="ARBA" id="ARBA00022989"/>
    </source>
</evidence>
<evidence type="ECO:0000259" key="7">
    <source>
        <dbReference type="Pfam" id="PF00482"/>
    </source>
</evidence>
<accession>U3TFT5</accession>
<evidence type="ECO:0000313" key="9">
    <source>
        <dbReference type="Proteomes" id="UP000016887"/>
    </source>
</evidence>
<evidence type="ECO:0000256" key="6">
    <source>
        <dbReference type="SAM" id="Phobius"/>
    </source>
</evidence>
<organism evidence="8 9">
    <name type="scientific">Aeropyrum camini SY1 = JCM 12091</name>
    <dbReference type="NCBI Taxonomy" id="1198449"/>
    <lineage>
        <taxon>Archaea</taxon>
        <taxon>Thermoproteota</taxon>
        <taxon>Thermoprotei</taxon>
        <taxon>Desulfurococcales</taxon>
        <taxon>Desulfurococcaceae</taxon>
        <taxon>Aeropyrum</taxon>
    </lineage>
</organism>
<feature type="transmembrane region" description="Helical" evidence="6">
    <location>
        <begin position="297"/>
        <end position="319"/>
    </location>
</feature>
<evidence type="ECO:0000256" key="3">
    <source>
        <dbReference type="ARBA" id="ARBA00022692"/>
    </source>
</evidence>
<feature type="transmembrane region" description="Helical" evidence="6">
    <location>
        <begin position="514"/>
        <end position="538"/>
    </location>
</feature>